<dbReference type="SMART" id="SM00614">
    <property type="entry name" value="ZnF_BED"/>
    <property type="match status" value="1"/>
</dbReference>
<dbReference type="EMBL" id="OIVN01006407">
    <property type="protein sequence ID" value="SPD32518.1"/>
    <property type="molecule type" value="Genomic_DNA"/>
</dbReference>
<dbReference type="SUPFAM" id="SSF57667">
    <property type="entry name" value="beta-beta-alpha zinc fingers"/>
    <property type="match status" value="1"/>
</dbReference>
<evidence type="ECO:0000256" key="8">
    <source>
        <dbReference type="ARBA" id="ARBA00023163"/>
    </source>
</evidence>
<feature type="domain" description="BED-type" evidence="12">
    <location>
        <begin position="42"/>
        <end position="102"/>
    </location>
</feature>
<dbReference type="InterPro" id="IPR052035">
    <property type="entry name" value="ZnF_BED_domain_contain"/>
</dbReference>
<keyword evidence="4 10" id="KW-0863">Zinc-finger</keyword>
<comment type="subunit">
    <text evidence="2">Homodimer.</text>
</comment>
<dbReference type="GO" id="GO:0003677">
    <property type="term" value="F:DNA binding"/>
    <property type="evidence" value="ECO:0007669"/>
    <property type="project" value="UniProtKB-KW"/>
</dbReference>
<reference evidence="13" key="1">
    <citation type="submission" date="2018-02" db="EMBL/GenBank/DDBJ databases">
        <authorList>
            <person name="Cohen D.B."/>
            <person name="Kent A.D."/>
        </authorList>
    </citation>
    <scope>NUCLEOTIDE SEQUENCE</scope>
</reference>
<dbReference type="GO" id="GO:0005634">
    <property type="term" value="C:nucleus"/>
    <property type="evidence" value="ECO:0007669"/>
    <property type="project" value="UniProtKB-SubCell"/>
</dbReference>
<dbReference type="InterPro" id="IPR012337">
    <property type="entry name" value="RNaseH-like_sf"/>
</dbReference>
<protein>
    <recommendedName>
        <fullName evidence="12">BED-type domain-containing protein</fullName>
    </recommendedName>
</protein>
<keyword evidence="6" id="KW-0805">Transcription regulation</keyword>
<keyword evidence="7" id="KW-0238">DNA-binding</keyword>
<evidence type="ECO:0000256" key="7">
    <source>
        <dbReference type="ARBA" id="ARBA00023125"/>
    </source>
</evidence>
<evidence type="ECO:0000256" key="3">
    <source>
        <dbReference type="ARBA" id="ARBA00022723"/>
    </source>
</evidence>
<evidence type="ECO:0000256" key="5">
    <source>
        <dbReference type="ARBA" id="ARBA00022833"/>
    </source>
</evidence>
<dbReference type="PANTHER" id="PTHR46481:SF11">
    <property type="entry name" value="ZINC FINGER BED DOMAIN-CONTAINING PROTEIN RICESLEEPER 2-LIKE"/>
    <property type="match status" value="1"/>
</dbReference>
<keyword evidence="5" id="KW-0862">Zinc</keyword>
<dbReference type="GO" id="GO:0046983">
    <property type="term" value="F:protein dimerization activity"/>
    <property type="evidence" value="ECO:0007669"/>
    <property type="project" value="InterPro"/>
</dbReference>
<proteinExistence type="predicted"/>
<dbReference type="InterPro" id="IPR036236">
    <property type="entry name" value="Znf_C2H2_sf"/>
</dbReference>
<evidence type="ECO:0000256" key="1">
    <source>
        <dbReference type="ARBA" id="ARBA00004123"/>
    </source>
</evidence>
<evidence type="ECO:0000259" key="12">
    <source>
        <dbReference type="PROSITE" id="PS50808"/>
    </source>
</evidence>
<dbReference type="PROSITE" id="PS50808">
    <property type="entry name" value="ZF_BED"/>
    <property type="match status" value="1"/>
</dbReference>
<dbReference type="InterPro" id="IPR025525">
    <property type="entry name" value="hAT-like_transposase_RNase-H"/>
</dbReference>
<keyword evidence="3" id="KW-0479">Metal-binding</keyword>
<feature type="region of interest" description="Disordered" evidence="11">
    <location>
        <begin position="1"/>
        <end position="20"/>
    </location>
</feature>
<sequence>MSNTATASTPVLVEDTASNEDTTPIENLQEVEDIQEGVSKRKRTSEVWNHFKLKKVEGKMKAQCNYCKKHLLGESKQGTNHLRTHLERCPSLKLRGDLRRQVMIKEQGKANKKVSASPYNFDQEGSREDLAHMVIMHEYPLAMVDHVGFRKFVSGLQPNFKLVSRNTLKRDILKIYDYEKQKSMVKIDNNGSRVAITTDMWTSSNRKRGFMVVTGHYINDSWILESQIMRFIYVPSPHTKEVLSTVLLECLLEWNVDRKLSTVTVDNCTTNDAMMRILLEKLEMELNEWIVSPNELIKLMASKMLEKFNGYWSVVNGIMCIAAILDPRYKMKIIEYYYQQVYGRITGSAEIEKIKKIFFDLLAEYGSENSDEEASCSQPPSSMEIVSHDFVQNRLRKFDSFVSNTTNKRNKKSESVVEEFDTYIKEGVLKRSEIFDILGWWNHNGLKYPTLQRLARDILAIPVTTVASESAFSTSGRLLSPHRSRLHPRTLEALMCAQSWLWSELKGSSSMPEDATIQNILEDYDDHEEEESGSMELAD</sequence>
<dbReference type="SUPFAM" id="SSF53098">
    <property type="entry name" value="Ribonuclease H-like"/>
    <property type="match status" value="1"/>
</dbReference>
<dbReference type="InterPro" id="IPR003656">
    <property type="entry name" value="Znf_BED"/>
</dbReference>
<organism evidence="13">
    <name type="scientific">Fagus sylvatica</name>
    <name type="common">Beechnut</name>
    <dbReference type="NCBI Taxonomy" id="28930"/>
    <lineage>
        <taxon>Eukaryota</taxon>
        <taxon>Viridiplantae</taxon>
        <taxon>Streptophyta</taxon>
        <taxon>Embryophyta</taxon>
        <taxon>Tracheophyta</taxon>
        <taxon>Spermatophyta</taxon>
        <taxon>Magnoliopsida</taxon>
        <taxon>eudicotyledons</taxon>
        <taxon>Gunneridae</taxon>
        <taxon>Pentapetalae</taxon>
        <taxon>rosids</taxon>
        <taxon>fabids</taxon>
        <taxon>Fagales</taxon>
        <taxon>Fagaceae</taxon>
        <taxon>Fagus</taxon>
    </lineage>
</organism>
<dbReference type="Pfam" id="PF05699">
    <property type="entry name" value="Dimer_Tnp_hAT"/>
    <property type="match status" value="1"/>
</dbReference>
<dbReference type="PANTHER" id="PTHR46481">
    <property type="entry name" value="ZINC FINGER BED DOMAIN-CONTAINING PROTEIN 4"/>
    <property type="match status" value="1"/>
</dbReference>
<gene>
    <name evidence="13" type="ORF">FSB_LOCUS60400</name>
</gene>
<keyword evidence="8" id="KW-0804">Transcription</keyword>
<evidence type="ECO:0000256" key="2">
    <source>
        <dbReference type="ARBA" id="ARBA00011738"/>
    </source>
</evidence>
<evidence type="ECO:0000313" key="13">
    <source>
        <dbReference type="EMBL" id="SPD32518.1"/>
    </source>
</evidence>
<evidence type="ECO:0000256" key="6">
    <source>
        <dbReference type="ARBA" id="ARBA00023015"/>
    </source>
</evidence>
<evidence type="ECO:0000256" key="11">
    <source>
        <dbReference type="SAM" id="MobiDB-lite"/>
    </source>
</evidence>
<evidence type="ECO:0000256" key="10">
    <source>
        <dbReference type="PROSITE-ProRule" id="PRU00027"/>
    </source>
</evidence>
<dbReference type="InterPro" id="IPR008906">
    <property type="entry name" value="HATC_C_dom"/>
</dbReference>
<dbReference type="GO" id="GO:0008270">
    <property type="term" value="F:zinc ion binding"/>
    <property type="evidence" value="ECO:0007669"/>
    <property type="project" value="UniProtKB-KW"/>
</dbReference>
<dbReference type="Pfam" id="PF02892">
    <property type="entry name" value="zf-BED"/>
    <property type="match status" value="1"/>
</dbReference>
<dbReference type="AlphaFoldDB" id="A0A2N9J6P5"/>
<accession>A0A2N9J6P5</accession>
<keyword evidence="9" id="KW-0539">Nucleus</keyword>
<evidence type="ECO:0000256" key="9">
    <source>
        <dbReference type="ARBA" id="ARBA00023242"/>
    </source>
</evidence>
<comment type="subcellular location">
    <subcellularLocation>
        <location evidence="1">Nucleus</location>
    </subcellularLocation>
</comment>
<name>A0A2N9J6P5_FAGSY</name>
<dbReference type="SUPFAM" id="SSF140996">
    <property type="entry name" value="Hermes dimerisation domain"/>
    <property type="match status" value="1"/>
</dbReference>
<dbReference type="Pfam" id="PF14372">
    <property type="entry name" value="hAT-like_RNase-H"/>
    <property type="match status" value="1"/>
</dbReference>
<evidence type="ECO:0000256" key="4">
    <source>
        <dbReference type="ARBA" id="ARBA00022771"/>
    </source>
</evidence>